<keyword evidence="3" id="KW-1185">Reference proteome</keyword>
<feature type="domain" description="Halobacterial output" evidence="1">
    <location>
        <begin position="2"/>
        <end position="60"/>
    </location>
</feature>
<dbReference type="Proteomes" id="UP001254813">
    <property type="component" value="Unassembled WGS sequence"/>
</dbReference>
<reference evidence="2 3" key="1">
    <citation type="submission" date="2022-06" db="EMBL/GenBank/DDBJ databases">
        <title>Halogeometricum sp. a new haloarchaeum isolate from saline soil.</title>
        <authorList>
            <person name="Strakova D."/>
            <person name="Galisteo C."/>
            <person name="Sanchez-Porro C."/>
            <person name="Ventosa A."/>
        </authorList>
    </citation>
    <scope>NUCLEOTIDE SEQUENCE [LARGE SCALE GENOMIC DNA]</scope>
    <source>
        <strain evidence="3">S3BR25-2</strain>
    </source>
</reference>
<sequence>MSELTATDPLELEPLGAVVDTDAVETLFDSAPSGTVRHDASLSFRYENCDVTVGSDGTVSATRAATTATFESEYPAASAVDVGSAAGGRGDADVR</sequence>
<name>A0ABU2G5Q5_9EURY</name>
<dbReference type="EMBL" id="JAMQOQ010000005">
    <property type="protein sequence ID" value="MDS0296126.1"/>
    <property type="molecule type" value="Genomic_DNA"/>
</dbReference>
<accession>A0ABU2G5Q5</accession>
<dbReference type="InterPro" id="IPR040624">
    <property type="entry name" value="HalOD1"/>
</dbReference>
<gene>
    <name evidence="2" type="ORF">NDI79_18275</name>
</gene>
<protein>
    <recommendedName>
        <fullName evidence="1">Halobacterial output domain-containing protein</fullName>
    </recommendedName>
</protein>
<proteinExistence type="predicted"/>
<evidence type="ECO:0000259" key="1">
    <source>
        <dbReference type="Pfam" id="PF18545"/>
    </source>
</evidence>
<dbReference type="Pfam" id="PF18545">
    <property type="entry name" value="HalOD1"/>
    <property type="match status" value="1"/>
</dbReference>
<evidence type="ECO:0000313" key="3">
    <source>
        <dbReference type="Proteomes" id="UP001254813"/>
    </source>
</evidence>
<evidence type="ECO:0000313" key="2">
    <source>
        <dbReference type="EMBL" id="MDS0296126.1"/>
    </source>
</evidence>
<comment type="caution">
    <text evidence="2">The sequence shown here is derived from an EMBL/GenBank/DDBJ whole genome shotgun (WGS) entry which is preliminary data.</text>
</comment>
<organism evidence="2 3">
    <name type="scientific">Halogeometricum luteum</name>
    <dbReference type="NCBI Taxonomy" id="2950537"/>
    <lineage>
        <taxon>Archaea</taxon>
        <taxon>Methanobacteriati</taxon>
        <taxon>Methanobacteriota</taxon>
        <taxon>Stenosarchaea group</taxon>
        <taxon>Halobacteria</taxon>
        <taxon>Halobacteriales</taxon>
        <taxon>Haloferacaceae</taxon>
        <taxon>Halogeometricum</taxon>
    </lineage>
</organism>